<evidence type="ECO:0000313" key="2">
    <source>
        <dbReference type="EMBL" id="EFG78446.1"/>
    </source>
</evidence>
<evidence type="ECO:0000256" key="1">
    <source>
        <dbReference type="SAM" id="MobiDB-lite"/>
    </source>
</evidence>
<proteinExistence type="predicted"/>
<dbReference type="Proteomes" id="UP000003653">
    <property type="component" value="Unassembled WGS sequence"/>
</dbReference>
<dbReference type="AlphaFoldDB" id="D5P659"/>
<dbReference type="EMBL" id="ADNV01000120">
    <property type="protein sequence ID" value="EFG78446.1"/>
    <property type="molecule type" value="Genomic_DNA"/>
</dbReference>
<feature type="compositionally biased region" description="Polar residues" evidence="1">
    <location>
        <begin position="1"/>
        <end position="13"/>
    </location>
</feature>
<feature type="region of interest" description="Disordered" evidence="1">
    <location>
        <begin position="1"/>
        <end position="51"/>
    </location>
</feature>
<evidence type="ECO:0000313" key="3">
    <source>
        <dbReference type="Proteomes" id="UP000003653"/>
    </source>
</evidence>
<comment type="caution">
    <text evidence="2">The sequence shown here is derived from an EMBL/GenBank/DDBJ whole genome shotgun (WGS) entry which is preliminary data.</text>
</comment>
<accession>D5P659</accession>
<name>D5P659_9MYCO</name>
<reference evidence="2 3" key="1">
    <citation type="submission" date="2010-04" db="EMBL/GenBank/DDBJ databases">
        <authorList>
            <person name="Muzny D."/>
            <person name="Qin X."/>
            <person name="Deng J."/>
            <person name="Jiang H."/>
            <person name="Liu Y."/>
            <person name="Qu J."/>
            <person name="Song X.-Z."/>
            <person name="Zhang L."/>
            <person name="Thornton R."/>
            <person name="Coyle M."/>
            <person name="Francisco L."/>
            <person name="Jackson L."/>
            <person name="Javaid M."/>
            <person name="Korchina V."/>
            <person name="Kovar C."/>
            <person name="Mata R."/>
            <person name="Mathew T."/>
            <person name="Ngo R."/>
            <person name="Nguyen L."/>
            <person name="Nguyen N."/>
            <person name="Okwuonu G."/>
            <person name="Ongeri F."/>
            <person name="Pham C."/>
            <person name="Simmons D."/>
            <person name="Wilczek-Boney K."/>
            <person name="Hale W."/>
            <person name="Jakkamsetti A."/>
            <person name="Pham P."/>
            <person name="Ruth R."/>
            <person name="San Lucas F."/>
            <person name="Warren J."/>
            <person name="Zhang J."/>
            <person name="Zhao Z."/>
            <person name="Zhou C."/>
            <person name="Zhu D."/>
            <person name="Lee S."/>
            <person name="Bess C."/>
            <person name="Blankenburg K."/>
            <person name="Forbes L."/>
            <person name="Fu Q."/>
            <person name="Gubbala S."/>
            <person name="Hirani K."/>
            <person name="Jayaseelan J.C."/>
            <person name="Lara F."/>
            <person name="Munidasa M."/>
            <person name="Palculict T."/>
            <person name="Patil S."/>
            <person name="Pu L.-L."/>
            <person name="Saada N."/>
            <person name="Tang L."/>
            <person name="Weissenberger G."/>
            <person name="Zhu Y."/>
            <person name="Hemphill L."/>
            <person name="Shang Y."/>
            <person name="Youmans B."/>
            <person name="Ayvaz T."/>
            <person name="Ross M."/>
            <person name="Santibanez J."/>
            <person name="Aqrawi P."/>
            <person name="Gross S."/>
            <person name="Joshi V."/>
            <person name="Fowler G."/>
            <person name="Nazareth L."/>
            <person name="Reid J."/>
            <person name="Worley K."/>
            <person name="Petrosino J."/>
            <person name="Highlander S."/>
            <person name="Gibbs R."/>
        </authorList>
    </citation>
    <scope>NUCLEOTIDE SEQUENCE [LARGE SCALE GENOMIC DNA]</scope>
    <source>
        <strain evidence="2 3">ATCC BAA-614</strain>
    </source>
</reference>
<protein>
    <submittedName>
        <fullName evidence="2">Uncharacterized protein</fullName>
    </submittedName>
</protein>
<keyword evidence="3" id="KW-1185">Reference proteome</keyword>
<gene>
    <name evidence="2" type="ORF">HMPREF0591_1653</name>
</gene>
<organism evidence="2 3">
    <name type="scientific">Mycobacterium parascrofulaceum ATCC BAA-614</name>
    <dbReference type="NCBI Taxonomy" id="525368"/>
    <lineage>
        <taxon>Bacteria</taxon>
        <taxon>Bacillati</taxon>
        <taxon>Actinomycetota</taxon>
        <taxon>Actinomycetes</taxon>
        <taxon>Mycobacteriales</taxon>
        <taxon>Mycobacteriaceae</taxon>
        <taxon>Mycobacterium</taxon>
        <taxon>Mycobacterium simiae complex</taxon>
    </lineage>
</organism>
<feature type="compositionally biased region" description="Basic residues" evidence="1">
    <location>
        <begin position="14"/>
        <end position="24"/>
    </location>
</feature>
<dbReference type="HOGENOM" id="CLU_3101133_0_0_11"/>
<sequence length="51" mass="5658">MPHNANNAGVTRRNTSHSCHHWRVRASSQRPSAGERSWVIDTPVGGRPLGR</sequence>